<dbReference type="Proteomes" id="UP000708148">
    <property type="component" value="Unassembled WGS sequence"/>
</dbReference>
<dbReference type="PRINTS" id="PR00385">
    <property type="entry name" value="P450"/>
</dbReference>
<dbReference type="GO" id="GO:0016705">
    <property type="term" value="F:oxidoreductase activity, acting on paired donors, with incorporation or reduction of molecular oxygen"/>
    <property type="evidence" value="ECO:0007669"/>
    <property type="project" value="InterPro"/>
</dbReference>
<keyword evidence="6 8" id="KW-0503">Monooxygenase</keyword>
<evidence type="ECO:0000256" key="6">
    <source>
        <dbReference type="ARBA" id="ARBA00023033"/>
    </source>
</evidence>
<dbReference type="InterPro" id="IPR017972">
    <property type="entry name" value="Cyt_P450_CS"/>
</dbReference>
<evidence type="ECO:0000313" key="10">
    <source>
        <dbReference type="Proteomes" id="UP000708148"/>
    </source>
</evidence>
<dbReference type="OrthoDB" id="3945418at2759"/>
<organism evidence="9 10">
    <name type="scientific">Ostreobium quekettii</name>
    <dbReference type="NCBI Taxonomy" id="121088"/>
    <lineage>
        <taxon>Eukaryota</taxon>
        <taxon>Viridiplantae</taxon>
        <taxon>Chlorophyta</taxon>
        <taxon>core chlorophytes</taxon>
        <taxon>Ulvophyceae</taxon>
        <taxon>TCBD clade</taxon>
        <taxon>Bryopsidales</taxon>
        <taxon>Ostreobineae</taxon>
        <taxon>Ostreobiaceae</taxon>
        <taxon>Ostreobium</taxon>
    </lineage>
</organism>
<keyword evidence="2 7" id="KW-0349">Heme</keyword>
<dbReference type="GO" id="GO:0004497">
    <property type="term" value="F:monooxygenase activity"/>
    <property type="evidence" value="ECO:0007669"/>
    <property type="project" value="UniProtKB-KW"/>
</dbReference>
<feature type="binding site" description="axial binding residue" evidence="7">
    <location>
        <position position="235"/>
    </location>
    <ligand>
        <name>heme</name>
        <dbReference type="ChEBI" id="CHEBI:30413"/>
    </ligand>
    <ligandPart>
        <name>Fe</name>
        <dbReference type="ChEBI" id="CHEBI:18248"/>
    </ligandPart>
</feature>
<dbReference type="InterPro" id="IPR036396">
    <property type="entry name" value="Cyt_P450_sf"/>
</dbReference>
<keyword evidence="5 7" id="KW-0408">Iron</keyword>
<gene>
    <name evidence="9" type="ORF">OSTQU699_LOCUS2293</name>
</gene>
<dbReference type="GO" id="GO:0020037">
    <property type="term" value="F:heme binding"/>
    <property type="evidence" value="ECO:0007669"/>
    <property type="project" value="InterPro"/>
</dbReference>
<evidence type="ECO:0000256" key="1">
    <source>
        <dbReference type="ARBA" id="ARBA00010617"/>
    </source>
</evidence>
<sequence length="291" mass="32694">MEFPSRSPSEMIAILHAIADSMFTLGIDLPFTKYHKGLKGHEEMTAIVEESIRVMEGHTPKDGQPIKALSRILDAEDEDGNGIDMDFIINTVIVLLSAGYDTVSSTMDTIFHGLALNPKIWDNLRKEQRRVMERFGSDITREALDAMVYAMAVVNEGLRAQPMVPFVFKRAEKSFELGGYQIPVGMQVISGYGFTTRYLDGRWSDRDEFRPERFLEVGADKMDSFAPFGMGAHLCLGKELGLVQMLVLLVVLARDYEVRLQNPNARVEMMPFPHAEDGCMAMVHRLPSSRA</sequence>
<dbReference type="InterPro" id="IPR001128">
    <property type="entry name" value="Cyt_P450"/>
</dbReference>
<name>A0A8S1IRP8_9CHLO</name>
<evidence type="ECO:0000256" key="8">
    <source>
        <dbReference type="RuleBase" id="RU000461"/>
    </source>
</evidence>
<protein>
    <recommendedName>
        <fullName evidence="11">Cytochrome P450</fullName>
    </recommendedName>
</protein>
<evidence type="ECO:0000256" key="2">
    <source>
        <dbReference type="ARBA" id="ARBA00022617"/>
    </source>
</evidence>
<reference evidence="9" key="1">
    <citation type="submission" date="2020-12" db="EMBL/GenBank/DDBJ databases">
        <authorList>
            <person name="Iha C."/>
        </authorList>
    </citation>
    <scope>NUCLEOTIDE SEQUENCE</scope>
</reference>
<dbReference type="PROSITE" id="PS00086">
    <property type="entry name" value="CYTOCHROME_P450"/>
    <property type="match status" value="1"/>
</dbReference>
<comment type="caution">
    <text evidence="9">The sequence shown here is derived from an EMBL/GenBank/DDBJ whole genome shotgun (WGS) entry which is preliminary data.</text>
</comment>
<dbReference type="InterPro" id="IPR002401">
    <property type="entry name" value="Cyt_P450_E_grp-I"/>
</dbReference>
<dbReference type="GO" id="GO:0016125">
    <property type="term" value="P:sterol metabolic process"/>
    <property type="evidence" value="ECO:0007669"/>
    <property type="project" value="TreeGrafter"/>
</dbReference>
<comment type="cofactor">
    <cofactor evidence="7">
        <name>heme</name>
        <dbReference type="ChEBI" id="CHEBI:30413"/>
    </cofactor>
</comment>
<evidence type="ECO:0008006" key="11">
    <source>
        <dbReference type="Google" id="ProtNLM"/>
    </source>
</evidence>
<dbReference type="Pfam" id="PF00067">
    <property type="entry name" value="p450"/>
    <property type="match status" value="1"/>
</dbReference>
<accession>A0A8S1IRP8</accession>
<evidence type="ECO:0000256" key="5">
    <source>
        <dbReference type="ARBA" id="ARBA00023004"/>
    </source>
</evidence>
<evidence type="ECO:0000256" key="3">
    <source>
        <dbReference type="ARBA" id="ARBA00022723"/>
    </source>
</evidence>
<dbReference type="PANTHER" id="PTHR24286:SF384">
    <property type="entry name" value="P450, PUTATIVE (EUROFUNG)-RELATED"/>
    <property type="match status" value="1"/>
</dbReference>
<dbReference type="GO" id="GO:0005506">
    <property type="term" value="F:iron ion binding"/>
    <property type="evidence" value="ECO:0007669"/>
    <property type="project" value="InterPro"/>
</dbReference>
<dbReference type="Gene3D" id="1.10.630.10">
    <property type="entry name" value="Cytochrome P450"/>
    <property type="match status" value="1"/>
</dbReference>
<comment type="similarity">
    <text evidence="1 8">Belongs to the cytochrome P450 family.</text>
</comment>
<evidence type="ECO:0000256" key="7">
    <source>
        <dbReference type="PIRSR" id="PIRSR602401-1"/>
    </source>
</evidence>
<evidence type="ECO:0000256" key="4">
    <source>
        <dbReference type="ARBA" id="ARBA00023002"/>
    </source>
</evidence>
<evidence type="ECO:0000313" key="9">
    <source>
        <dbReference type="EMBL" id="CAD7696932.1"/>
    </source>
</evidence>
<dbReference type="PRINTS" id="PR00463">
    <property type="entry name" value="EP450I"/>
</dbReference>
<proteinExistence type="inferred from homology"/>
<keyword evidence="3 7" id="KW-0479">Metal-binding</keyword>
<dbReference type="PANTHER" id="PTHR24286">
    <property type="entry name" value="CYTOCHROME P450 26"/>
    <property type="match status" value="1"/>
</dbReference>
<keyword evidence="4 8" id="KW-0560">Oxidoreductase</keyword>
<dbReference type="EMBL" id="CAJHUC010000577">
    <property type="protein sequence ID" value="CAD7696932.1"/>
    <property type="molecule type" value="Genomic_DNA"/>
</dbReference>
<keyword evidence="10" id="KW-1185">Reference proteome</keyword>
<dbReference type="AlphaFoldDB" id="A0A8S1IRP8"/>
<dbReference type="SUPFAM" id="SSF48264">
    <property type="entry name" value="Cytochrome P450"/>
    <property type="match status" value="1"/>
</dbReference>